<gene>
    <name evidence="1" type="ORF">MNBD_ALPHA05-2473</name>
</gene>
<dbReference type="EMBL" id="UOEH01000069">
    <property type="protein sequence ID" value="VAV91731.1"/>
    <property type="molecule type" value="Genomic_DNA"/>
</dbReference>
<reference evidence="1" key="1">
    <citation type="submission" date="2018-06" db="EMBL/GenBank/DDBJ databases">
        <authorList>
            <person name="Zhirakovskaya E."/>
        </authorList>
    </citation>
    <scope>NUCLEOTIDE SEQUENCE</scope>
</reference>
<sequence>MCSFCVKSRSAKRIALAARKNGRPRDKTRGVRARTGIALVLRKINAKGRAVATGRSAVAARKMLANALCNQMKLSDAP</sequence>
<dbReference type="AlphaFoldDB" id="A0A3B0RJG7"/>
<evidence type="ECO:0000313" key="1">
    <source>
        <dbReference type="EMBL" id="VAV91731.1"/>
    </source>
</evidence>
<protein>
    <submittedName>
        <fullName evidence="1">Uncharacterized protein</fullName>
    </submittedName>
</protein>
<accession>A0A3B0RJG7</accession>
<name>A0A3B0RJG7_9ZZZZ</name>
<proteinExistence type="predicted"/>
<organism evidence="1">
    <name type="scientific">hydrothermal vent metagenome</name>
    <dbReference type="NCBI Taxonomy" id="652676"/>
    <lineage>
        <taxon>unclassified sequences</taxon>
        <taxon>metagenomes</taxon>
        <taxon>ecological metagenomes</taxon>
    </lineage>
</organism>